<comment type="cofactor">
    <cofactor evidence="1">
        <name>Fe(2+)</name>
        <dbReference type="ChEBI" id="CHEBI:29033"/>
    </cofactor>
</comment>
<protein>
    <submittedName>
        <fullName evidence="7">Uncharacterized protein</fullName>
    </submittedName>
</protein>
<keyword evidence="3" id="KW-0479">Metal-binding</keyword>
<evidence type="ECO:0000313" key="7">
    <source>
        <dbReference type="EMBL" id="KAK9009533.1"/>
    </source>
</evidence>
<dbReference type="PANTHER" id="PTHR34536:SF6">
    <property type="entry name" value="DENTIN SIALOPHOSPHOPROTEIN-LIKE PROTEIN"/>
    <property type="match status" value="1"/>
</dbReference>
<evidence type="ECO:0000313" key="8">
    <source>
        <dbReference type="Proteomes" id="UP001396334"/>
    </source>
</evidence>
<proteinExistence type="inferred from homology"/>
<evidence type="ECO:0000256" key="4">
    <source>
        <dbReference type="ARBA" id="ARBA00022964"/>
    </source>
</evidence>
<comment type="caution">
    <text evidence="7">The sequence shown here is derived from an EMBL/GenBank/DDBJ whole genome shotgun (WGS) entry which is preliminary data.</text>
</comment>
<keyword evidence="4" id="KW-0223">Dioxygenase</keyword>
<dbReference type="PANTHER" id="PTHR34536">
    <property type="entry name" value="DENTIN SIALOPHOSPHOPROTEIN-LIKE PROTEIN"/>
    <property type="match status" value="1"/>
</dbReference>
<evidence type="ECO:0000256" key="6">
    <source>
        <dbReference type="SAM" id="MobiDB-lite"/>
    </source>
</evidence>
<organism evidence="7 8">
    <name type="scientific">Hibiscus sabdariffa</name>
    <name type="common">roselle</name>
    <dbReference type="NCBI Taxonomy" id="183260"/>
    <lineage>
        <taxon>Eukaryota</taxon>
        <taxon>Viridiplantae</taxon>
        <taxon>Streptophyta</taxon>
        <taxon>Embryophyta</taxon>
        <taxon>Tracheophyta</taxon>
        <taxon>Spermatophyta</taxon>
        <taxon>Magnoliopsida</taxon>
        <taxon>eudicotyledons</taxon>
        <taxon>Gunneridae</taxon>
        <taxon>Pentapetalae</taxon>
        <taxon>rosids</taxon>
        <taxon>malvids</taxon>
        <taxon>Malvales</taxon>
        <taxon>Malvaceae</taxon>
        <taxon>Malvoideae</taxon>
        <taxon>Hibiscus</taxon>
    </lineage>
</organism>
<evidence type="ECO:0000256" key="2">
    <source>
        <dbReference type="ARBA" id="ARBA00006787"/>
    </source>
</evidence>
<name>A0ABR2R9T1_9ROSI</name>
<evidence type="ECO:0000256" key="1">
    <source>
        <dbReference type="ARBA" id="ARBA00001954"/>
    </source>
</evidence>
<feature type="region of interest" description="Disordered" evidence="6">
    <location>
        <begin position="173"/>
        <end position="196"/>
    </location>
</feature>
<keyword evidence="5" id="KW-0408">Iron</keyword>
<evidence type="ECO:0000256" key="3">
    <source>
        <dbReference type="ARBA" id="ARBA00022723"/>
    </source>
</evidence>
<accession>A0ABR2R9T1</accession>
<dbReference type="Proteomes" id="UP001396334">
    <property type="component" value="Unassembled WGS sequence"/>
</dbReference>
<sequence>MKHSLPVDGIIPSCINDVYLHNDANPLFEPVVGHHLFDGDGMVHAVSINNSDANCTCRFTETQRLLQEKELGRLVFPKAIGKLHGHSGIARMMLFYVRDDPRPTCCVQAARDDHRRILEVINGDKDFLGIEILAASDSICNEVTEYDGNPLVEETQKKIQSSASSTHLEETTASLEASGCFPKDSINESKSEGPSLQDDSFAVLHEFSCDKDITPERPLLLLDDRLLWDLNVSMDAWPCDGGTVDTQKDSFANISVRSEEF</sequence>
<dbReference type="EMBL" id="JBBPBN010000024">
    <property type="protein sequence ID" value="KAK9009533.1"/>
    <property type="molecule type" value="Genomic_DNA"/>
</dbReference>
<dbReference type="Pfam" id="PF03055">
    <property type="entry name" value="RPE65"/>
    <property type="match status" value="1"/>
</dbReference>
<comment type="similarity">
    <text evidence="2">Belongs to the carotenoid oxygenase family.</text>
</comment>
<keyword evidence="4" id="KW-0560">Oxidoreductase</keyword>
<reference evidence="7 8" key="1">
    <citation type="journal article" date="2024" name="G3 (Bethesda)">
        <title>Genome assembly of Hibiscus sabdariffa L. provides insights into metabolisms of medicinal natural products.</title>
        <authorList>
            <person name="Kim T."/>
        </authorList>
    </citation>
    <scope>NUCLEOTIDE SEQUENCE [LARGE SCALE GENOMIC DNA]</scope>
    <source>
        <strain evidence="7">TK-2024</strain>
        <tissue evidence="7">Old leaves</tissue>
    </source>
</reference>
<keyword evidence="8" id="KW-1185">Reference proteome</keyword>
<gene>
    <name evidence="7" type="ORF">V6N11_036065</name>
</gene>
<dbReference type="InterPro" id="IPR004294">
    <property type="entry name" value="Carotenoid_Oase"/>
</dbReference>
<evidence type="ECO:0000256" key="5">
    <source>
        <dbReference type="ARBA" id="ARBA00023004"/>
    </source>
</evidence>